<feature type="chain" id="PRO_5013755562" evidence="2">
    <location>
        <begin position="29"/>
        <end position="80"/>
    </location>
</feature>
<sequence>MASERLVCKVGLWVLAACMVLSLQGAEAQTNSTNTGVPGWGIALLVLTSLILASMLCSLCCVPLLCKSGGDSHCGFSLSK</sequence>
<name>A0A2G9RZY6_AQUCT</name>
<accession>A0A2G9RZY6</accession>
<dbReference type="Proteomes" id="UP000228934">
    <property type="component" value="Unassembled WGS sequence"/>
</dbReference>
<evidence type="ECO:0000313" key="3">
    <source>
        <dbReference type="EMBL" id="PIO33488.1"/>
    </source>
</evidence>
<dbReference type="OrthoDB" id="10621300at2759"/>
<proteinExistence type="predicted"/>
<evidence type="ECO:0000256" key="1">
    <source>
        <dbReference type="SAM" id="Phobius"/>
    </source>
</evidence>
<reference evidence="4" key="1">
    <citation type="journal article" date="2017" name="Nat. Commun.">
        <title>The North American bullfrog draft genome provides insight into hormonal regulation of long noncoding RNA.</title>
        <authorList>
            <person name="Hammond S.A."/>
            <person name="Warren R.L."/>
            <person name="Vandervalk B.P."/>
            <person name="Kucuk E."/>
            <person name="Khan H."/>
            <person name="Gibb E.A."/>
            <person name="Pandoh P."/>
            <person name="Kirk H."/>
            <person name="Zhao Y."/>
            <person name="Jones M."/>
            <person name="Mungall A.J."/>
            <person name="Coope R."/>
            <person name="Pleasance S."/>
            <person name="Moore R.A."/>
            <person name="Holt R.A."/>
            <person name="Round J.M."/>
            <person name="Ohora S."/>
            <person name="Walle B.V."/>
            <person name="Veldhoen N."/>
            <person name="Helbing C.C."/>
            <person name="Birol I."/>
        </authorList>
    </citation>
    <scope>NUCLEOTIDE SEQUENCE [LARGE SCALE GENOMIC DNA]</scope>
</reference>
<protein>
    <submittedName>
        <fullName evidence="3">Uncharacterized protein</fullName>
    </submittedName>
</protein>
<keyword evidence="2" id="KW-0732">Signal</keyword>
<keyword evidence="4" id="KW-1185">Reference proteome</keyword>
<dbReference type="EMBL" id="KV928451">
    <property type="protein sequence ID" value="PIO33488.1"/>
    <property type="molecule type" value="Genomic_DNA"/>
</dbReference>
<dbReference type="AlphaFoldDB" id="A0A2G9RZY6"/>
<evidence type="ECO:0000256" key="2">
    <source>
        <dbReference type="SAM" id="SignalP"/>
    </source>
</evidence>
<keyword evidence="1" id="KW-0472">Membrane</keyword>
<evidence type="ECO:0000313" key="4">
    <source>
        <dbReference type="Proteomes" id="UP000228934"/>
    </source>
</evidence>
<keyword evidence="1" id="KW-0812">Transmembrane</keyword>
<keyword evidence="1" id="KW-1133">Transmembrane helix</keyword>
<feature type="signal peptide" evidence="2">
    <location>
        <begin position="1"/>
        <end position="28"/>
    </location>
</feature>
<feature type="transmembrane region" description="Helical" evidence="1">
    <location>
        <begin position="38"/>
        <end position="66"/>
    </location>
</feature>
<organism evidence="3 4">
    <name type="scientific">Aquarana catesbeiana</name>
    <name type="common">American bullfrog</name>
    <name type="synonym">Rana catesbeiana</name>
    <dbReference type="NCBI Taxonomy" id="8400"/>
    <lineage>
        <taxon>Eukaryota</taxon>
        <taxon>Metazoa</taxon>
        <taxon>Chordata</taxon>
        <taxon>Craniata</taxon>
        <taxon>Vertebrata</taxon>
        <taxon>Euteleostomi</taxon>
        <taxon>Amphibia</taxon>
        <taxon>Batrachia</taxon>
        <taxon>Anura</taxon>
        <taxon>Neobatrachia</taxon>
        <taxon>Ranoidea</taxon>
        <taxon>Ranidae</taxon>
        <taxon>Aquarana</taxon>
    </lineage>
</organism>
<gene>
    <name evidence="3" type="ORF">AB205_0013100</name>
</gene>